<gene>
    <name evidence="2" type="ORF">METZ01_LOCUS427151</name>
</gene>
<proteinExistence type="predicted"/>
<name>A0A382XT52_9ZZZZ</name>
<organism evidence="2">
    <name type="scientific">marine metagenome</name>
    <dbReference type="NCBI Taxonomy" id="408172"/>
    <lineage>
        <taxon>unclassified sequences</taxon>
        <taxon>metagenomes</taxon>
        <taxon>ecological metagenomes</taxon>
    </lineage>
</organism>
<feature type="region of interest" description="Disordered" evidence="1">
    <location>
        <begin position="1"/>
        <end position="26"/>
    </location>
</feature>
<dbReference type="AlphaFoldDB" id="A0A382XT52"/>
<feature type="non-terminal residue" evidence="2">
    <location>
        <position position="26"/>
    </location>
</feature>
<accession>A0A382XT52</accession>
<evidence type="ECO:0000256" key="1">
    <source>
        <dbReference type="SAM" id="MobiDB-lite"/>
    </source>
</evidence>
<protein>
    <submittedName>
        <fullName evidence="2">Uncharacterized protein</fullName>
    </submittedName>
</protein>
<dbReference type="EMBL" id="UINC01170313">
    <property type="protein sequence ID" value="SVD74297.1"/>
    <property type="molecule type" value="Genomic_DNA"/>
</dbReference>
<reference evidence="2" key="1">
    <citation type="submission" date="2018-05" db="EMBL/GenBank/DDBJ databases">
        <authorList>
            <person name="Lanie J.A."/>
            <person name="Ng W.-L."/>
            <person name="Kazmierczak K.M."/>
            <person name="Andrzejewski T.M."/>
            <person name="Davidsen T.M."/>
            <person name="Wayne K.J."/>
            <person name="Tettelin H."/>
            <person name="Glass J.I."/>
            <person name="Rusch D."/>
            <person name="Podicherti R."/>
            <person name="Tsui H.-C.T."/>
            <person name="Winkler M.E."/>
        </authorList>
    </citation>
    <scope>NUCLEOTIDE SEQUENCE</scope>
</reference>
<feature type="compositionally biased region" description="Basic and acidic residues" evidence="1">
    <location>
        <begin position="1"/>
        <end position="15"/>
    </location>
</feature>
<sequence length="26" mass="3024">MPYVKPSDKTTEKLRGWLILNPNKPP</sequence>
<evidence type="ECO:0000313" key="2">
    <source>
        <dbReference type="EMBL" id="SVD74297.1"/>
    </source>
</evidence>